<protein>
    <recommendedName>
        <fullName evidence="2">Histidine phosphatase family protein</fullName>
    </recommendedName>
</protein>
<accession>A0A383AFI5</accession>
<evidence type="ECO:0008006" key="2">
    <source>
        <dbReference type="Google" id="ProtNLM"/>
    </source>
</evidence>
<name>A0A383AFI5_9ZZZZ</name>
<evidence type="ECO:0000313" key="1">
    <source>
        <dbReference type="EMBL" id="SVE06482.1"/>
    </source>
</evidence>
<sequence>KPLDRLFTSAMKRSLQTSAPTCSRGDFSADVWIDVHEVGGLFLADPVTGVVEGHSGVTPAELERQLPGARFAEGDIDDEGWWNQGKEMPAAGQGRAIGVAAQLRAMASSSVDVERVGVVSHGDFLSHLLKALMDGLPAASAHYQLANTGISRLGLSNEGTVVHYVNRVEHLDDARWVSH</sequence>
<dbReference type="SUPFAM" id="SSF53254">
    <property type="entry name" value="Phosphoglycerate mutase-like"/>
    <property type="match status" value="1"/>
</dbReference>
<feature type="non-terminal residue" evidence="1">
    <location>
        <position position="1"/>
    </location>
</feature>
<dbReference type="InterPro" id="IPR029033">
    <property type="entry name" value="His_PPase_superfam"/>
</dbReference>
<dbReference type="Pfam" id="PF00300">
    <property type="entry name" value="His_Phos_1"/>
    <property type="match status" value="1"/>
</dbReference>
<dbReference type="InterPro" id="IPR013078">
    <property type="entry name" value="His_Pase_superF_clade-1"/>
</dbReference>
<proteinExistence type="predicted"/>
<gene>
    <name evidence="1" type="ORF">METZ01_LOCUS459336</name>
</gene>
<dbReference type="Gene3D" id="3.40.50.1240">
    <property type="entry name" value="Phosphoglycerate mutase-like"/>
    <property type="match status" value="1"/>
</dbReference>
<dbReference type="AlphaFoldDB" id="A0A383AFI5"/>
<organism evidence="1">
    <name type="scientific">marine metagenome</name>
    <dbReference type="NCBI Taxonomy" id="408172"/>
    <lineage>
        <taxon>unclassified sequences</taxon>
        <taxon>metagenomes</taxon>
        <taxon>ecological metagenomes</taxon>
    </lineage>
</organism>
<dbReference type="EMBL" id="UINC01191712">
    <property type="protein sequence ID" value="SVE06482.1"/>
    <property type="molecule type" value="Genomic_DNA"/>
</dbReference>
<reference evidence="1" key="1">
    <citation type="submission" date="2018-05" db="EMBL/GenBank/DDBJ databases">
        <authorList>
            <person name="Lanie J.A."/>
            <person name="Ng W.-L."/>
            <person name="Kazmierczak K.M."/>
            <person name="Andrzejewski T.M."/>
            <person name="Davidsen T.M."/>
            <person name="Wayne K.J."/>
            <person name="Tettelin H."/>
            <person name="Glass J.I."/>
            <person name="Rusch D."/>
            <person name="Podicherti R."/>
            <person name="Tsui H.-C.T."/>
            <person name="Winkler M.E."/>
        </authorList>
    </citation>
    <scope>NUCLEOTIDE SEQUENCE</scope>
</reference>